<dbReference type="VEuPathDB" id="TriTrypDB:TEOVI_000259400"/>
<dbReference type="RefSeq" id="XP_067081748.1">
    <property type="nucleotide sequence ID" value="XM_067225647.1"/>
</dbReference>
<keyword evidence="3" id="KW-1185">Reference proteome</keyword>
<gene>
    <name evidence="2" type="ORF">TEOVI_000259400</name>
</gene>
<evidence type="ECO:0000313" key="2">
    <source>
        <dbReference type="EMBL" id="SCU71014.1"/>
    </source>
</evidence>
<sequence length="488" mass="52289">MNEDDILFAQPQVSSSRSGEGYLMDVTTTAITSEPSKSEASKWQGSPLDSVSAESKAADVKGETSDPVQLWGDTQQSKNENGDWDDGDDFGDFVESAPCVSEASARPSAAVGAHSEKGDEWGEAVEAATASNVAVQGIEKEEPENEATSKNVGITGSAVAWGRCDTTSGGISHKDPLSITFNGTSSGNTFGAQTFTSNNTYGSANNNSPGVDDDEWMDFQENGPTTVQPSKPLSATSTSASFPMDCGLAGSLSLLSGGGNFEFEQDFDTALLAKQLFSFTGCTVDTSAGANRKMDYHTNTWALEGTSNQRESYSAGDIVTAMMEAFFFRRRKLDKNVAGTFQGVGTLFVSHISEMAARKLRNSTQSLQNMNLGATMGRKMEERWDVIGDVDPVTAVRIAELHTIRFFSNTDSFLLQPMEAQTWQVAKGPIPICDVIAKVKALNAERQKQQQYQSVTDVTADLWTVHPLLPTPHIGGSVSPAPSLQLPF</sequence>
<evidence type="ECO:0000313" key="3">
    <source>
        <dbReference type="Proteomes" id="UP000195570"/>
    </source>
</evidence>
<protein>
    <submittedName>
        <fullName evidence="2">Uncharacterized protein</fullName>
    </submittedName>
</protein>
<feature type="compositionally biased region" description="Polar residues" evidence="1">
    <location>
        <begin position="26"/>
        <end position="35"/>
    </location>
</feature>
<name>A0A1G4IFS2_TRYEQ</name>
<proteinExistence type="predicted"/>
<evidence type="ECO:0000256" key="1">
    <source>
        <dbReference type="SAM" id="MobiDB-lite"/>
    </source>
</evidence>
<accession>A0A1G4IFS2</accession>
<reference evidence="2" key="1">
    <citation type="submission" date="2016-09" db="EMBL/GenBank/DDBJ databases">
        <authorList>
            <person name="Hebert L."/>
            <person name="Moumen B."/>
        </authorList>
    </citation>
    <scope>NUCLEOTIDE SEQUENCE [LARGE SCALE GENOMIC DNA]</scope>
    <source>
        <strain evidence="2">OVI</strain>
    </source>
</reference>
<dbReference type="EMBL" id="CZPT02001548">
    <property type="protein sequence ID" value="SCU71014.1"/>
    <property type="molecule type" value="Genomic_DNA"/>
</dbReference>
<dbReference type="GeneID" id="92376534"/>
<organism evidence="2 3">
    <name type="scientific">Trypanosoma equiperdum</name>
    <dbReference type="NCBI Taxonomy" id="5694"/>
    <lineage>
        <taxon>Eukaryota</taxon>
        <taxon>Discoba</taxon>
        <taxon>Euglenozoa</taxon>
        <taxon>Kinetoplastea</taxon>
        <taxon>Metakinetoplastina</taxon>
        <taxon>Trypanosomatida</taxon>
        <taxon>Trypanosomatidae</taxon>
        <taxon>Trypanosoma</taxon>
    </lineage>
</organism>
<comment type="caution">
    <text evidence="2">The sequence shown here is derived from an EMBL/GenBank/DDBJ whole genome shotgun (WGS) entry which is preliminary data.</text>
</comment>
<dbReference type="Proteomes" id="UP000195570">
    <property type="component" value="Unassembled WGS sequence"/>
</dbReference>
<dbReference type="AlphaFoldDB" id="A0A1G4IFS2"/>
<feature type="compositionally biased region" description="Polar residues" evidence="1">
    <location>
        <begin position="41"/>
        <end position="53"/>
    </location>
</feature>
<feature type="region of interest" description="Disordered" evidence="1">
    <location>
        <begin position="1"/>
        <end position="90"/>
    </location>
</feature>